<evidence type="ECO:0000313" key="3">
    <source>
        <dbReference type="Proteomes" id="UP000521017"/>
    </source>
</evidence>
<evidence type="ECO:0000256" key="1">
    <source>
        <dbReference type="SAM" id="Phobius"/>
    </source>
</evidence>
<feature type="transmembrane region" description="Helical" evidence="1">
    <location>
        <begin position="71"/>
        <end position="91"/>
    </location>
</feature>
<reference evidence="2 3" key="1">
    <citation type="submission" date="2020-08" db="EMBL/GenBank/DDBJ databases">
        <title>Genomic Encyclopedia of Type Strains, Phase IV (KMG-V): Genome sequencing to study the core and pangenomes of soil and plant-associated prokaryotes.</title>
        <authorList>
            <person name="Whitman W."/>
        </authorList>
    </citation>
    <scope>NUCLEOTIDE SEQUENCE [LARGE SCALE GENOMIC DNA]</scope>
    <source>
        <strain evidence="2 3">M2T3</strain>
    </source>
</reference>
<dbReference type="AlphaFoldDB" id="A0A7X0J2Q5"/>
<dbReference type="RefSeq" id="WP_184622762.1">
    <property type="nucleotide sequence ID" value="NZ_JACHCC010000002.1"/>
</dbReference>
<feature type="transmembrane region" description="Helical" evidence="1">
    <location>
        <begin position="12"/>
        <end position="33"/>
    </location>
</feature>
<protein>
    <submittedName>
        <fullName evidence="2">Putative RDD family membrane protein YckC</fullName>
    </submittedName>
</protein>
<keyword evidence="1" id="KW-1133">Transmembrane helix</keyword>
<dbReference type="Proteomes" id="UP000521017">
    <property type="component" value="Unassembled WGS sequence"/>
</dbReference>
<gene>
    <name evidence="2" type="ORF">HDF25_000673</name>
</gene>
<dbReference type="EMBL" id="JACHCC010000002">
    <property type="protein sequence ID" value="MBB6498536.1"/>
    <property type="molecule type" value="Genomic_DNA"/>
</dbReference>
<feature type="transmembrane region" description="Helical" evidence="1">
    <location>
        <begin position="45"/>
        <end position="64"/>
    </location>
</feature>
<organism evidence="2 3">
    <name type="scientific">Pedobacter cryoconitis</name>
    <dbReference type="NCBI Taxonomy" id="188932"/>
    <lineage>
        <taxon>Bacteria</taxon>
        <taxon>Pseudomonadati</taxon>
        <taxon>Bacteroidota</taxon>
        <taxon>Sphingobacteriia</taxon>
        <taxon>Sphingobacteriales</taxon>
        <taxon>Sphingobacteriaceae</taxon>
        <taxon>Pedobacter</taxon>
    </lineage>
</organism>
<keyword evidence="1" id="KW-0472">Membrane</keyword>
<keyword evidence="1" id="KW-0812">Transmembrane</keyword>
<accession>A0A7X0J2Q5</accession>
<sequence length="97" mass="11012">MKTKYIPISRYAIISMVLFLFFLFLYIVATGLLEPWLKGWLEVSFAILVLLSFAGSVISAVMAVSINKKSLSGWVMCFIISVFLVCLVFLLRDLPFH</sequence>
<proteinExistence type="predicted"/>
<comment type="caution">
    <text evidence="2">The sequence shown here is derived from an EMBL/GenBank/DDBJ whole genome shotgun (WGS) entry which is preliminary data.</text>
</comment>
<evidence type="ECO:0000313" key="2">
    <source>
        <dbReference type="EMBL" id="MBB6498536.1"/>
    </source>
</evidence>
<name>A0A7X0J2Q5_9SPHI</name>